<dbReference type="CDD" id="cd01650">
    <property type="entry name" value="RT_nLTR_like"/>
    <property type="match status" value="1"/>
</dbReference>
<organism evidence="2">
    <name type="scientific">Sesamum latifolium</name>
    <dbReference type="NCBI Taxonomy" id="2727402"/>
    <lineage>
        <taxon>Eukaryota</taxon>
        <taxon>Viridiplantae</taxon>
        <taxon>Streptophyta</taxon>
        <taxon>Embryophyta</taxon>
        <taxon>Tracheophyta</taxon>
        <taxon>Spermatophyta</taxon>
        <taxon>Magnoliopsida</taxon>
        <taxon>eudicotyledons</taxon>
        <taxon>Gunneridae</taxon>
        <taxon>Pentapetalae</taxon>
        <taxon>asterids</taxon>
        <taxon>lamiids</taxon>
        <taxon>Lamiales</taxon>
        <taxon>Pedaliaceae</taxon>
        <taxon>Sesamum</taxon>
    </lineage>
</organism>
<dbReference type="InterPro" id="IPR000477">
    <property type="entry name" value="RT_dom"/>
</dbReference>
<evidence type="ECO:0000259" key="1">
    <source>
        <dbReference type="Pfam" id="PF00078"/>
    </source>
</evidence>
<dbReference type="SUPFAM" id="SSF56219">
    <property type="entry name" value="DNase I-like"/>
    <property type="match status" value="1"/>
</dbReference>
<feature type="domain" description="Reverse transcriptase" evidence="1">
    <location>
        <begin position="322"/>
        <end position="406"/>
    </location>
</feature>
<gene>
    <name evidence="2" type="ORF">Slati_1513700</name>
</gene>
<accession>A0AAW2X714</accession>
<comment type="caution">
    <text evidence="2">The sequence shown here is derived from an EMBL/GenBank/DDBJ whole genome shotgun (WGS) entry which is preliminary data.</text>
</comment>
<dbReference type="Pfam" id="PF00078">
    <property type="entry name" value="RVT_1"/>
    <property type="match status" value="1"/>
</dbReference>
<dbReference type="PANTHER" id="PTHR33710">
    <property type="entry name" value="BNAC02G09200D PROTEIN"/>
    <property type="match status" value="1"/>
</dbReference>
<dbReference type="InterPro" id="IPR036691">
    <property type="entry name" value="Endo/exonu/phosph_ase_sf"/>
</dbReference>
<protein>
    <recommendedName>
        <fullName evidence="1">Reverse transcriptase domain-containing protein</fullName>
    </recommendedName>
</protein>
<dbReference type="PANTHER" id="PTHR33710:SF62">
    <property type="entry name" value="DUF4283 DOMAIN PROTEIN"/>
    <property type="match status" value="1"/>
</dbReference>
<reference evidence="2" key="2">
    <citation type="journal article" date="2024" name="Plant">
        <title>Genomic evolution and insights into agronomic trait innovations of Sesamum species.</title>
        <authorList>
            <person name="Miao H."/>
            <person name="Wang L."/>
            <person name="Qu L."/>
            <person name="Liu H."/>
            <person name="Sun Y."/>
            <person name="Le M."/>
            <person name="Wang Q."/>
            <person name="Wei S."/>
            <person name="Zheng Y."/>
            <person name="Lin W."/>
            <person name="Duan Y."/>
            <person name="Cao H."/>
            <person name="Xiong S."/>
            <person name="Wang X."/>
            <person name="Wei L."/>
            <person name="Li C."/>
            <person name="Ma Q."/>
            <person name="Ju M."/>
            <person name="Zhao R."/>
            <person name="Li G."/>
            <person name="Mu C."/>
            <person name="Tian Q."/>
            <person name="Mei H."/>
            <person name="Zhang T."/>
            <person name="Gao T."/>
            <person name="Zhang H."/>
        </authorList>
    </citation>
    <scope>NUCLEOTIDE SEQUENCE</scope>
    <source>
        <strain evidence="2">KEN1</strain>
    </source>
</reference>
<dbReference type="Gene3D" id="3.60.10.10">
    <property type="entry name" value="Endonuclease/exonuclease/phosphatase"/>
    <property type="match status" value="1"/>
</dbReference>
<reference evidence="2" key="1">
    <citation type="submission" date="2020-06" db="EMBL/GenBank/DDBJ databases">
        <authorList>
            <person name="Li T."/>
            <person name="Hu X."/>
            <person name="Zhang T."/>
            <person name="Song X."/>
            <person name="Zhang H."/>
            <person name="Dai N."/>
            <person name="Sheng W."/>
            <person name="Hou X."/>
            <person name="Wei L."/>
        </authorList>
    </citation>
    <scope>NUCLEOTIDE SEQUENCE</scope>
    <source>
        <strain evidence="2">KEN1</strain>
        <tissue evidence="2">Leaf</tissue>
    </source>
</reference>
<name>A0AAW2X714_9LAMI</name>
<proteinExistence type="predicted"/>
<sequence length="529" mass="60376">MGDFNEILSQQEKQGDYPRAPWQIAAFRECLADCNLNDLGCRGSWFTWCNRRESPQTIRERLDRACCNDEWSSLFPEAAVMHIHEACSDHAAVFLSTDGDYTQGAKPKRSRFHFEAAWVRSEDCKTVIEKAWKGEIGTTPTKGLMHKIRSCRLDLLQWNRSSFGHISGRIKELNEQLNLDTNKEITDIVGHRHDRLRTELEELLEREETMWKQRGKALWLKEGDRSTSFFHATAMERRQRREIKKLKRNDGTIMERESDIQQVILEYFSTMFSSTRPNSGVIDEIVAPSLSVLYILNHHTLDAILNHTHIVLLPKCVHPESVSDFRPISLCNVIYNLASKAIANCLKPFLANIISYSQSAFVPGHLILDNVLVACEVNHYLAHKYQGNSGHVSLKLDLSKAYGHVECGMIRQAEEEGAIHGVRVCRNGPRVTHFLFADDMLIFCDANRASLELIRGLLAKFESCSGLQVNYQKSAVVFSRNVPLQTQEELANLLGVVRISKHEKYLGLPSIVGRLKREVFAGLKEKVWM</sequence>
<evidence type="ECO:0000313" key="2">
    <source>
        <dbReference type="EMBL" id="KAL0449573.1"/>
    </source>
</evidence>
<dbReference type="EMBL" id="JACGWN010000005">
    <property type="protein sequence ID" value="KAL0449573.1"/>
    <property type="molecule type" value="Genomic_DNA"/>
</dbReference>
<dbReference type="AlphaFoldDB" id="A0AAW2X714"/>